<keyword evidence="4" id="KW-0418">Kinase</keyword>
<evidence type="ECO:0000256" key="4">
    <source>
        <dbReference type="ARBA" id="ARBA00022777"/>
    </source>
</evidence>
<feature type="region of interest" description="Disordered" evidence="7">
    <location>
        <begin position="1"/>
        <end position="89"/>
    </location>
</feature>
<dbReference type="PANTHER" id="PTHR24058:SF28">
    <property type="entry name" value="SERINE_THREONINE-PROTEIN KINASE MINIBRAIN"/>
    <property type="match status" value="1"/>
</dbReference>
<evidence type="ECO:0000256" key="1">
    <source>
        <dbReference type="ARBA" id="ARBA00022527"/>
    </source>
</evidence>
<keyword evidence="2" id="KW-0808">Transferase</keyword>
<evidence type="ECO:0000256" key="2">
    <source>
        <dbReference type="ARBA" id="ARBA00022679"/>
    </source>
</evidence>
<name>A0AAV8UH69_9RHOD</name>
<reference evidence="9 10" key="1">
    <citation type="journal article" date="2023" name="Nat. Commun.">
        <title>Origin of minicircular mitochondrial genomes in red algae.</title>
        <authorList>
            <person name="Lee Y."/>
            <person name="Cho C.H."/>
            <person name="Lee Y.M."/>
            <person name="Park S.I."/>
            <person name="Yang J.H."/>
            <person name="West J.A."/>
            <person name="Bhattacharya D."/>
            <person name="Yoon H.S."/>
        </authorList>
    </citation>
    <scope>NUCLEOTIDE SEQUENCE [LARGE SCALE GENOMIC DNA]</scope>
    <source>
        <strain evidence="9 10">CCMP1338</strain>
        <tissue evidence="9">Whole cell</tissue>
    </source>
</reference>
<dbReference type="Proteomes" id="UP001157974">
    <property type="component" value="Unassembled WGS sequence"/>
</dbReference>
<feature type="compositionally biased region" description="Polar residues" evidence="7">
    <location>
        <begin position="589"/>
        <end position="608"/>
    </location>
</feature>
<keyword evidence="5 6" id="KW-0067">ATP-binding</keyword>
<dbReference type="PANTHER" id="PTHR24058">
    <property type="entry name" value="DUAL SPECIFICITY PROTEIN KINASE"/>
    <property type="match status" value="1"/>
</dbReference>
<dbReference type="EMBL" id="JAMWBK010000010">
    <property type="protein sequence ID" value="KAJ8901840.1"/>
    <property type="molecule type" value="Genomic_DNA"/>
</dbReference>
<dbReference type="GO" id="GO:0004674">
    <property type="term" value="F:protein serine/threonine kinase activity"/>
    <property type="evidence" value="ECO:0007669"/>
    <property type="project" value="UniProtKB-KW"/>
</dbReference>
<dbReference type="InterPro" id="IPR008271">
    <property type="entry name" value="Ser/Thr_kinase_AS"/>
</dbReference>
<feature type="region of interest" description="Disordered" evidence="7">
    <location>
        <begin position="589"/>
        <end position="624"/>
    </location>
</feature>
<dbReference type="GO" id="GO:0005524">
    <property type="term" value="F:ATP binding"/>
    <property type="evidence" value="ECO:0007669"/>
    <property type="project" value="UniProtKB-UniRule"/>
</dbReference>
<evidence type="ECO:0000256" key="5">
    <source>
        <dbReference type="ARBA" id="ARBA00022840"/>
    </source>
</evidence>
<evidence type="ECO:0000256" key="6">
    <source>
        <dbReference type="PROSITE-ProRule" id="PRU10141"/>
    </source>
</evidence>
<feature type="compositionally biased region" description="Basic and acidic residues" evidence="7">
    <location>
        <begin position="71"/>
        <end position="85"/>
    </location>
</feature>
<protein>
    <recommendedName>
        <fullName evidence="8">Protein kinase domain-containing protein</fullName>
    </recommendedName>
</protein>
<keyword evidence="1" id="KW-0723">Serine/threonine-protein kinase</keyword>
<comment type="caution">
    <text evidence="9">The sequence shown here is derived from an EMBL/GenBank/DDBJ whole genome shotgun (WGS) entry which is preliminary data.</text>
</comment>
<sequence length="733" mass="81151">MNSLFGKKSKREKGQSRQSAFPAALTQLFQPTTSGSSAEDSGKRNLPPGSLHQDVQEEVNSSQRPRVSLDAPRRPRVSSDQDERGFSNVRNRLKGKAEKLRNIVADPEGFGQTRKAGSARGEAIQLDETDFAAHGGKASSYSQIPMISPVPSGPWKNSNKMIFSAPTSLPNSSVASDAEPRSLPLSVDVPTTQYVDVPVELAPFDDENRDYIVQPGKLFNSRYVLGELLGQGSFGKVIKAYDIIRRQYVALKIIRSGSPYYEQSLNEVRICTHLNGRKGSRKAHIMQTFDEFVYRGHQCLVFEILSYSLYDLLQSAEFFGVSLKLVREFAVQILETLNFLSELPQSVIHGDLKPENVLLQHAQRSDVRVVDFGSSAFQANNLKLYIQSRFYRAPEVIVGFVPYDGSIDMWSLGCMLLELHAGYPVFPGQSEGDQIALIVEKLGMPPEDMLDAGTKTALFFEKDKGGTWRLKPGLSTKHEEVVPKAVSLKRFLDDMSAGVEDRRRESSNEDLSMFLDLLHRMLEYAPGKRIKPNAALRHPFFSSLKKNTAHDRGMLTVPKGDITISSARRPSGLASGRYVPIFDLGSTNTPEAMGPTTSNAGSVTSGTPSIHPDENKLDDSSEGGAWGDIVQTLRKSIAEVERPVKQMDESWKEDYGIRAPLWRVHEVVPDTQTRQRVSDAIRSSLFFRSKGPGRSQGGKCFAKVQSGAVAPRFGNALRRVEIKPYGHGRGTRA</sequence>
<proteinExistence type="predicted"/>
<dbReference type="SUPFAM" id="SSF56112">
    <property type="entry name" value="Protein kinase-like (PK-like)"/>
    <property type="match status" value="1"/>
</dbReference>
<feature type="binding site" evidence="6">
    <location>
        <position position="252"/>
    </location>
    <ligand>
        <name>ATP</name>
        <dbReference type="ChEBI" id="CHEBI:30616"/>
    </ligand>
</feature>
<feature type="domain" description="Protein kinase" evidence="8">
    <location>
        <begin position="223"/>
        <end position="541"/>
    </location>
</feature>
<keyword evidence="3 6" id="KW-0547">Nucleotide-binding</keyword>
<feature type="compositionally biased region" description="Polar residues" evidence="7">
    <location>
        <begin position="27"/>
        <end position="39"/>
    </location>
</feature>
<dbReference type="SMART" id="SM00220">
    <property type="entry name" value="S_TKc"/>
    <property type="match status" value="1"/>
</dbReference>
<dbReference type="InterPro" id="IPR017441">
    <property type="entry name" value="Protein_kinase_ATP_BS"/>
</dbReference>
<dbReference type="Gene3D" id="1.10.510.10">
    <property type="entry name" value="Transferase(Phosphotransferase) domain 1"/>
    <property type="match status" value="1"/>
</dbReference>
<evidence type="ECO:0000313" key="10">
    <source>
        <dbReference type="Proteomes" id="UP001157974"/>
    </source>
</evidence>
<evidence type="ECO:0000259" key="8">
    <source>
        <dbReference type="PROSITE" id="PS50011"/>
    </source>
</evidence>
<dbReference type="PROSITE" id="PS00108">
    <property type="entry name" value="PROTEIN_KINASE_ST"/>
    <property type="match status" value="1"/>
</dbReference>
<gene>
    <name evidence="9" type="ORF">NDN08_004045</name>
</gene>
<dbReference type="InterPro" id="IPR000719">
    <property type="entry name" value="Prot_kinase_dom"/>
</dbReference>
<dbReference type="Gene3D" id="3.30.200.20">
    <property type="entry name" value="Phosphorylase Kinase, domain 1"/>
    <property type="match status" value="1"/>
</dbReference>
<evidence type="ECO:0000313" key="9">
    <source>
        <dbReference type="EMBL" id="KAJ8901840.1"/>
    </source>
</evidence>
<organism evidence="9 10">
    <name type="scientific">Rhodosorus marinus</name>
    <dbReference type="NCBI Taxonomy" id="101924"/>
    <lineage>
        <taxon>Eukaryota</taxon>
        <taxon>Rhodophyta</taxon>
        <taxon>Stylonematophyceae</taxon>
        <taxon>Stylonematales</taxon>
        <taxon>Stylonemataceae</taxon>
        <taxon>Rhodosorus</taxon>
    </lineage>
</organism>
<dbReference type="Pfam" id="PF00069">
    <property type="entry name" value="Pkinase"/>
    <property type="match status" value="1"/>
</dbReference>
<dbReference type="PROSITE" id="PS50011">
    <property type="entry name" value="PROTEIN_KINASE_DOM"/>
    <property type="match status" value="1"/>
</dbReference>
<dbReference type="AlphaFoldDB" id="A0AAV8UH69"/>
<accession>A0AAV8UH69</accession>
<evidence type="ECO:0000256" key="7">
    <source>
        <dbReference type="SAM" id="MobiDB-lite"/>
    </source>
</evidence>
<dbReference type="PROSITE" id="PS00107">
    <property type="entry name" value="PROTEIN_KINASE_ATP"/>
    <property type="match status" value="1"/>
</dbReference>
<dbReference type="InterPro" id="IPR050494">
    <property type="entry name" value="Ser_Thr_dual-spec_kinase"/>
</dbReference>
<evidence type="ECO:0000256" key="3">
    <source>
        <dbReference type="ARBA" id="ARBA00022741"/>
    </source>
</evidence>
<dbReference type="InterPro" id="IPR011009">
    <property type="entry name" value="Kinase-like_dom_sf"/>
</dbReference>
<keyword evidence="10" id="KW-1185">Reference proteome</keyword>